<comment type="caution">
    <text evidence="2">The sequence shown here is derived from an EMBL/GenBank/DDBJ whole genome shotgun (WGS) entry which is preliminary data.</text>
</comment>
<dbReference type="InterPro" id="IPR039422">
    <property type="entry name" value="MarR/SlyA-like"/>
</dbReference>
<name>A0ABV2Q3C0_9BURK</name>
<sequence>MYHMNSALKPQGCTNLKLRQLTRLATRHYDQYVASAGLKNTQYALLSHVVGLGPIEPGELARRMQMDASTLTRNLQPLSALGLIEVRAGKDARSRLVEATSAGRAKRSETQLAWKAAQVALNERLGEDRVAALHELLDACIGCFDESVETGAASSG</sequence>
<feature type="domain" description="HTH marR-type" evidence="1">
    <location>
        <begin position="1"/>
        <end position="142"/>
    </location>
</feature>
<evidence type="ECO:0000313" key="2">
    <source>
        <dbReference type="EMBL" id="MET4575506.1"/>
    </source>
</evidence>
<dbReference type="SUPFAM" id="SSF46785">
    <property type="entry name" value="Winged helix' DNA-binding domain"/>
    <property type="match status" value="1"/>
</dbReference>
<dbReference type="InterPro" id="IPR036390">
    <property type="entry name" value="WH_DNA-bd_sf"/>
</dbReference>
<dbReference type="Proteomes" id="UP001549320">
    <property type="component" value="Unassembled WGS sequence"/>
</dbReference>
<dbReference type="Gene3D" id="1.10.10.10">
    <property type="entry name" value="Winged helix-like DNA-binding domain superfamily/Winged helix DNA-binding domain"/>
    <property type="match status" value="1"/>
</dbReference>
<reference evidence="2 3" key="1">
    <citation type="submission" date="2024-06" db="EMBL/GenBank/DDBJ databases">
        <title>Sorghum-associated microbial communities from plants grown in Nebraska, USA.</title>
        <authorList>
            <person name="Schachtman D."/>
        </authorList>
    </citation>
    <scope>NUCLEOTIDE SEQUENCE [LARGE SCALE GENOMIC DNA]</scope>
    <source>
        <strain evidence="2 3">2709</strain>
    </source>
</reference>
<dbReference type="Pfam" id="PF12802">
    <property type="entry name" value="MarR_2"/>
    <property type="match status" value="1"/>
</dbReference>
<dbReference type="SMART" id="SM00347">
    <property type="entry name" value="HTH_MARR"/>
    <property type="match status" value="1"/>
</dbReference>
<proteinExistence type="predicted"/>
<evidence type="ECO:0000313" key="3">
    <source>
        <dbReference type="Proteomes" id="UP001549320"/>
    </source>
</evidence>
<evidence type="ECO:0000259" key="1">
    <source>
        <dbReference type="PROSITE" id="PS50995"/>
    </source>
</evidence>
<keyword evidence="3" id="KW-1185">Reference proteome</keyword>
<dbReference type="EMBL" id="JBEPSH010000001">
    <property type="protein sequence ID" value="MET4575506.1"/>
    <property type="molecule type" value="Genomic_DNA"/>
</dbReference>
<organism evidence="2 3">
    <name type="scientific">Ottowia thiooxydans</name>
    <dbReference type="NCBI Taxonomy" id="219182"/>
    <lineage>
        <taxon>Bacteria</taxon>
        <taxon>Pseudomonadati</taxon>
        <taxon>Pseudomonadota</taxon>
        <taxon>Betaproteobacteria</taxon>
        <taxon>Burkholderiales</taxon>
        <taxon>Comamonadaceae</taxon>
        <taxon>Ottowia</taxon>
    </lineage>
</organism>
<keyword evidence="2" id="KW-0238">DNA-binding</keyword>
<dbReference type="InterPro" id="IPR000835">
    <property type="entry name" value="HTH_MarR-typ"/>
</dbReference>
<dbReference type="PANTHER" id="PTHR33164">
    <property type="entry name" value="TRANSCRIPTIONAL REGULATOR, MARR FAMILY"/>
    <property type="match status" value="1"/>
</dbReference>
<dbReference type="InterPro" id="IPR036388">
    <property type="entry name" value="WH-like_DNA-bd_sf"/>
</dbReference>
<protein>
    <submittedName>
        <fullName evidence="2">DNA-binding MarR family transcriptional regulator</fullName>
    </submittedName>
</protein>
<accession>A0ABV2Q3C0</accession>
<dbReference type="PROSITE" id="PS50995">
    <property type="entry name" value="HTH_MARR_2"/>
    <property type="match status" value="1"/>
</dbReference>
<dbReference type="PANTHER" id="PTHR33164:SF105">
    <property type="entry name" value="TRANSCRIPTIONAL REPRESSOR PROTEIN-RELATED"/>
    <property type="match status" value="1"/>
</dbReference>
<dbReference type="GO" id="GO:0003677">
    <property type="term" value="F:DNA binding"/>
    <property type="evidence" value="ECO:0007669"/>
    <property type="project" value="UniProtKB-KW"/>
</dbReference>
<gene>
    <name evidence="2" type="ORF">ABIE13_000603</name>
</gene>